<dbReference type="InterPro" id="IPR050498">
    <property type="entry name" value="Ycf3"/>
</dbReference>
<feature type="repeat" description="TPR" evidence="3">
    <location>
        <begin position="413"/>
        <end position="446"/>
    </location>
</feature>
<feature type="repeat" description="TPR" evidence="3">
    <location>
        <begin position="71"/>
        <end position="104"/>
    </location>
</feature>
<dbReference type="STRING" id="980561.A1359_03280"/>
<proteinExistence type="predicted"/>
<dbReference type="PANTHER" id="PTHR44858:SF1">
    <property type="entry name" value="UDP-N-ACETYLGLUCOSAMINE--PEPTIDE N-ACETYLGLUCOSAMINYLTRANSFERASE SPINDLY-RELATED"/>
    <property type="match status" value="1"/>
</dbReference>
<feature type="repeat" description="TPR" evidence="3">
    <location>
        <begin position="756"/>
        <end position="789"/>
    </location>
</feature>
<comment type="caution">
    <text evidence="6">The sequence shown here is derived from an EMBL/GenBank/DDBJ whole genome shotgun (WGS) entry which is preliminary data.</text>
</comment>
<dbReference type="GO" id="GO:0046813">
    <property type="term" value="P:receptor-mediated virion attachment to host cell"/>
    <property type="evidence" value="ECO:0007669"/>
    <property type="project" value="TreeGrafter"/>
</dbReference>
<dbReference type="InterPro" id="IPR019734">
    <property type="entry name" value="TPR_rpt"/>
</dbReference>
<dbReference type="Pfam" id="PF14559">
    <property type="entry name" value="TPR_19"/>
    <property type="match status" value="3"/>
</dbReference>
<dbReference type="OrthoDB" id="7637125at2"/>
<feature type="coiled-coil region" evidence="4">
    <location>
        <begin position="347"/>
        <end position="374"/>
    </location>
</feature>
<evidence type="ECO:0000256" key="5">
    <source>
        <dbReference type="SAM" id="MobiDB-lite"/>
    </source>
</evidence>
<dbReference type="InterPro" id="IPR011990">
    <property type="entry name" value="TPR-like_helical_dom_sf"/>
</dbReference>
<keyword evidence="4" id="KW-0175">Coiled coil</keyword>
<protein>
    <submittedName>
        <fullName evidence="6">Uncharacterized protein</fullName>
    </submittedName>
</protein>
<dbReference type="SMART" id="SM00028">
    <property type="entry name" value="TPR"/>
    <property type="match status" value="13"/>
</dbReference>
<dbReference type="AlphaFoldDB" id="A0A177NSF3"/>
<accession>A0A177NSF3</accession>
<dbReference type="PANTHER" id="PTHR44858">
    <property type="entry name" value="TETRATRICOPEPTIDE REPEAT PROTEIN 6"/>
    <property type="match status" value="1"/>
</dbReference>
<sequence>MELVVLTSKAKNNKLYAPIILIGALVLAACDSPEEAAENHLQKGKELFEKGEYDKAILELKTSSQSEDKRSDTYYYMALLDEKSNNFKSMRENLIKTIELDPNNTEARQKLGKVNLLFGDLDKALEQADVVLQSNPASEEAKLLKASVYIRQQKKEQASEIIDSVLAVNAGSIDALSLKAAMYFENNQFDQSLEMVNTALTKDTKNLPLRLFKIKINAKQNNIEAVIDDYKQLIEIYPDAENFKLSLASIYAMTDKLQLAETLLREMVAKKPDNVEPKIVLLEFLNAKNKEGVSPEFKTMMAGAKNTPALALELSKWMLVSGYADDAASGLKQVADVDKNDKTGLTARTILAEIDLNKKELDKAEKEISAILATNSDFVDASLLKARLFLMQNKIDDAIDLLNKTVWTKNDSDQAFMLLGQAYSLKKDQKQAEKNFKQALELNPANIQAFIPVYSGYLQANQKETARQYLNKALNAKPNQILLLTNKADLDISEKRWDDAQETVQRIALFSKNKAVPMYLQANILQGKGQYADAVKLYEQLLNEFPGHVNSMVNLVRSYEALKERDKAIAFLESQQKKHPEDLAIVGVLSDLYMANKDYVKAKQLLSSQIKQSPDKSVPLYLALAKVEAVLTKSAEGAKEVYIKGLQDNPDNPQLSLALAGLYEQLGNKNEARKIYESVIEKSPDTTLAINNLAALLIDSSVSDDVARGLSMAERFKEVDNVYLQDTYAWGLVKNGKTSEGLALLESLIVKEPKMPEIRYHLGVAHLNNGNKATAIVELKQALSLSEKQKRGFTGKEDAEKRLKELEHK</sequence>
<keyword evidence="2 3" id="KW-0802">TPR repeat</keyword>
<dbReference type="GO" id="GO:0009279">
    <property type="term" value="C:cell outer membrane"/>
    <property type="evidence" value="ECO:0007669"/>
    <property type="project" value="TreeGrafter"/>
</dbReference>
<reference evidence="6 7" key="1">
    <citation type="submission" date="2016-03" db="EMBL/GenBank/DDBJ databases">
        <authorList>
            <person name="Ploux O."/>
        </authorList>
    </citation>
    <scope>NUCLEOTIDE SEQUENCE [LARGE SCALE GENOMIC DNA]</scope>
    <source>
        <strain evidence="6 7">R-45370</strain>
    </source>
</reference>
<dbReference type="Pfam" id="PF13181">
    <property type="entry name" value="TPR_8"/>
    <property type="match status" value="1"/>
</dbReference>
<evidence type="ECO:0000256" key="4">
    <source>
        <dbReference type="SAM" id="Coils"/>
    </source>
</evidence>
<evidence type="ECO:0000313" key="6">
    <source>
        <dbReference type="EMBL" id="OAI20494.1"/>
    </source>
</evidence>
<dbReference type="PROSITE" id="PS50005">
    <property type="entry name" value="TPR"/>
    <property type="match status" value="4"/>
</dbReference>
<dbReference type="SUPFAM" id="SSF48452">
    <property type="entry name" value="TPR-like"/>
    <property type="match status" value="3"/>
</dbReference>
<evidence type="ECO:0000313" key="7">
    <source>
        <dbReference type="Proteomes" id="UP000078476"/>
    </source>
</evidence>
<evidence type="ECO:0000256" key="3">
    <source>
        <dbReference type="PROSITE-ProRule" id="PRU00339"/>
    </source>
</evidence>
<feature type="region of interest" description="Disordered" evidence="5">
    <location>
        <begin position="788"/>
        <end position="809"/>
    </location>
</feature>
<dbReference type="Pfam" id="PF13432">
    <property type="entry name" value="TPR_16"/>
    <property type="match status" value="2"/>
</dbReference>
<dbReference type="EMBL" id="LUUI01000044">
    <property type="protein sequence ID" value="OAI20494.1"/>
    <property type="molecule type" value="Genomic_DNA"/>
</dbReference>
<dbReference type="Gene3D" id="1.25.40.10">
    <property type="entry name" value="Tetratricopeptide repeat domain"/>
    <property type="match status" value="4"/>
</dbReference>
<evidence type="ECO:0000256" key="2">
    <source>
        <dbReference type="ARBA" id="ARBA00022803"/>
    </source>
</evidence>
<dbReference type="Proteomes" id="UP000078476">
    <property type="component" value="Unassembled WGS sequence"/>
</dbReference>
<organism evidence="6 7">
    <name type="scientific">Methylomonas lenta</name>
    <dbReference type="NCBI Taxonomy" id="980561"/>
    <lineage>
        <taxon>Bacteria</taxon>
        <taxon>Pseudomonadati</taxon>
        <taxon>Pseudomonadota</taxon>
        <taxon>Gammaproteobacteria</taxon>
        <taxon>Methylococcales</taxon>
        <taxon>Methylococcaceae</taxon>
        <taxon>Methylomonas</taxon>
    </lineage>
</organism>
<feature type="repeat" description="TPR" evidence="3">
    <location>
        <begin position="653"/>
        <end position="686"/>
    </location>
</feature>
<gene>
    <name evidence="6" type="ORF">A1359_03280</name>
</gene>
<evidence type="ECO:0000256" key="1">
    <source>
        <dbReference type="ARBA" id="ARBA00022737"/>
    </source>
</evidence>
<name>A0A177NSF3_9GAMM</name>
<keyword evidence="7" id="KW-1185">Reference proteome</keyword>
<keyword evidence="1" id="KW-0677">Repeat</keyword>